<dbReference type="Proteomes" id="UP001186944">
    <property type="component" value="Unassembled WGS sequence"/>
</dbReference>
<dbReference type="EMBL" id="VSWD01000014">
    <property type="protein sequence ID" value="KAK3083049.1"/>
    <property type="molecule type" value="Genomic_DNA"/>
</dbReference>
<feature type="region of interest" description="Disordered" evidence="1">
    <location>
        <begin position="1"/>
        <end position="36"/>
    </location>
</feature>
<feature type="compositionally biased region" description="Basic and acidic residues" evidence="1">
    <location>
        <begin position="1"/>
        <end position="10"/>
    </location>
</feature>
<proteinExistence type="predicted"/>
<sequence>MVSPEIRTDIITDDTLPNAGTKCGQRQDTLPTSESGTLDSVVDNLWDHSISVITKLQYQLV</sequence>
<organism evidence="2 3">
    <name type="scientific">Pinctada imbricata</name>
    <name type="common">Atlantic pearl-oyster</name>
    <name type="synonym">Pinctada martensii</name>
    <dbReference type="NCBI Taxonomy" id="66713"/>
    <lineage>
        <taxon>Eukaryota</taxon>
        <taxon>Metazoa</taxon>
        <taxon>Spiralia</taxon>
        <taxon>Lophotrochozoa</taxon>
        <taxon>Mollusca</taxon>
        <taxon>Bivalvia</taxon>
        <taxon>Autobranchia</taxon>
        <taxon>Pteriomorphia</taxon>
        <taxon>Pterioida</taxon>
        <taxon>Pterioidea</taxon>
        <taxon>Pteriidae</taxon>
        <taxon>Pinctada</taxon>
    </lineage>
</organism>
<comment type="caution">
    <text evidence="2">The sequence shown here is derived from an EMBL/GenBank/DDBJ whole genome shotgun (WGS) entry which is preliminary data.</text>
</comment>
<protein>
    <submittedName>
        <fullName evidence="2">Uncharacterized protein</fullName>
    </submittedName>
</protein>
<dbReference type="AlphaFoldDB" id="A0AA88XD38"/>
<accession>A0AA88XD38</accession>
<feature type="compositionally biased region" description="Polar residues" evidence="1">
    <location>
        <begin position="24"/>
        <end position="36"/>
    </location>
</feature>
<evidence type="ECO:0000256" key="1">
    <source>
        <dbReference type="SAM" id="MobiDB-lite"/>
    </source>
</evidence>
<gene>
    <name evidence="2" type="ORF">FSP39_012580</name>
</gene>
<evidence type="ECO:0000313" key="3">
    <source>
        <dbReference type="Proteomes" id="UP001186944"/>
    </source>
</evidence>
<name>A0AA88XD38_PINIB</name>
<keyword evidence="3" id="KW-1185">Reference proteome</keyword>
<evidence type="ECO:0000313" key="2">
    <source>
        <dbReference type="EMBL" id="KAK3083049.1"/>
    </source>
</evidence>
<reference evidence="2" key="1">
    <citation type="submission" date="2019-08" db="EMBL/GenBank/DDBJ databases">
        <title>The improved chromosome-level genome for the pearl oyster Pinctada fucata martensii using PacBio sequencing and Hi-C.</title>
        <authorList>
            <person name="Zheng Z."/>
        </authorList>
    </citation>
    <scope>NUCLEOTIDE SEQUENCE</scope>
    <source>
        <strain evidence="2">ZZ-2019</strain>
        <tissue evidence="2">Adductor muscle</tissue>
    </source>
</reference>